<dbReference type="SUPFAM" id="SSF103473">
    <property type="entry name" value="MFS general substrate transporter"/>
    <property type="match status" value="1"/>
</dbReference>
<dbReference type="GO" id="GO:1990961">
    <property type="term" value="P:xenobiotic detoxification by transmembrane export across the plasma membrane"/>
    <property type="evidence" value="ECO:0007669"/>
    <property type="project" value="TreeGrafter"/>
</dbReference>
<reference evidence="8" key="1">
    <citation type="submission" date="2016-05" db="EMBL/GenBank/DDBJ databases">
        <title>Comparative genomics of biotechnologically important yeasts.</title>
        <authorList>
            <consortium name="DOE Joint Genome Institute"/>
            <person name="Riley R."/>
            <person name="Haridas S."/>
            <person name="Wolfe K.H."/>
            <person name="Lopes M.R."/>
            <person name="Hittinger C.T."/>
            <person name="Goker M."/>
            <person name="Salamov A."/>
            <person name="Wisecaver J."/>
            <person name="Long T.M."/>
            <person name="Aerts A.L."/>
            <person name="Barry K."/>
            <person name="Choi C."/>
            <person name="Clum A."/>
            <person name="Coughlan A.Y."/>
            <person name="Deshpande S."/>
            <person name="Douglass A.P."/>
            <person name="Hanson S.J."/>
            <person name="Klenk H.-P."/>
            <person name="Labutti K."/>
            <person name="Lapidus A."/>
            <person name="Lindquist E."/>
            <person name="Lipzen A."/>
            <person name="Meier-Kolthoff J.P."/>
            <person name="Ohm R.A."/>
            <person name="Otillar R.P."/>
            <person name="Pangilinan J."/>
            <person name="Peng Y."/>
            <person name="Rokas A."/>
            <person name="Rosa C.A."/>
            <person name="Scheuner C."/>
            <person name="Sibirny A.A."/>
            <person name="Slot J.C."/>
            <person name="Stielow J.B."/>
            <person name="Sun H."/>
            <person name="Kurtzman C.P."/>
            <person name="Blackwell M."/>
            <person name="Grigoriev I.V."/>
            <person name="Jeffries T.W."/>
        </authorList>
    </citation>
    <scope>NUCLEOTIDE SEQUENCE [LARGE SCALE GENOMIC DNA]</scope>
    <source>
        <strain evidence="8">NRRL Y-17324</strain>
    </source>
</reference>
<gene>
    <name evidence="7" type="ORF">CANTADRAFT_69312</name>
</gene>
<evidence type="ECO:0000256" key="1">
    <source>
        <dbReference type="ARBA" id="ARBA00004141"/>
    </source>
</evidence>
<feature type="transmembrane region" description="Helical" evidence="5">
    <location>
        <begin position="407"/>
        <end position="429"/>
    </location>
</feature>
<organism evidence="7 8">
    <name type="scientific">Suhomyces tanzawaensis NRRL Y-17324</name>
    <dbReference type="NCBI Taxonomy" id="984487"/>
    <lineage>
        <taxon>Eukaryota</taxon>
        <taxon>Fungi</taxon>
        <taxon>Dikarya</taxon>
        <taxon>Ascomycota</taxon>
        <taxon>Saccharomycotina</taxon>
        <taxon>Pichiomycetes</taxon>
        <taxon>Debaryomycetaceae</taxon>
        <taxon>Suhomyces</taxon>
    </lineage>
</organism>
<feature type="transmembrane region" description="Helical" evidence="5">
    <location>
        <begin position="192"/>
        <end position="213"/>
    </location>
</feature>
<dbReference type="RefSeq" id="XP_020063079.1">
    <property type="nucleotide sequence ID" value="XM_020211009.1"/>
</dbReference>
<evidence type="ECO:0000256" key="3">
    <source>
        <dbReference type="ARBA" id="ARBA00022989"/>
    </source>
</evidence>
<feature type="transmembrane region" description="Helical" evidence="5">
    <location>
        <begin position="477"/>
        <end position="494"/>
    </location>
</feature>
<protein>
    <submittedName>
        <fullName evidence="7">MFS general substrate transporter</fullName>
    </submittedName>
</protein>
<evidence type="ECO:0000256" key="4">
    <source>
        <dbReference type="ARBA" id="ARBA00023136"/>
    </source>
</evidence>
<dbReference type="InterPro" id="IPR036259">
    <property type="entry name" value="MFS_trans_sf"/>
</dbReference>
<name>A0A1E4SEM0_9ASCO</name>
<dbReference type="PANTHER" id="PTHR23502">
    <property type="entry name" value="MAJOR FACILITATOR SUPERFAMILY"/>
    <property type="match status" value="1"/>
</dbReference>
<dbReference type="GeneID" id="30985145"/>
<comment type="subcellular location">
    <subcellularLocation>
        <location evidence="1">Membrane</location>
        <topology evidence="1">Multi-pass membrane protein</topology>
    </subcellularLocation>
</comment>
<evidence type="ECO:0000256" key="2">
    <source>
        <dbReference type="ARBA" id="ARBA00022692"/>
    </source>
</evidence>
<feature type="transmembrane region" description="Helical" evidence="5">
    <location>
        <begin position="251"/>
        <end position="272"/>
    </location>
</feature>
<dbReference type="Proteomes" id="UP000094285">
    <property type="component" value="Unassembled WGS sequence"/>
</dbReference>
<feature type="transmembrane region" description="Helical" evidence="5">
    <location>
        <begin position="435"/>
        <end position="457"/>
    </location>
</feature>
<feature type="transmembrane region" description="Helical" evidence="5">
    <location>
        <begin position="126"/>
        <end position="149"/>
    </location>
</feature>
<evidence type="ECO:0000313" key="8">
    <source>
        <dbReference type="Proteomes" id="UP000094285"/>
    </source>
</evidence>
<dbReference type="Pfam" id="PF07690">
    <property type="entry name" value="MFS_1"/>
    <property type="match status" value="1"/>
</dbReference>
<sequence>MVHTFIRDSFWGRIIYHISKSKYFNHKEERNDYVLPEKYLARWRENHDLVDSLEMYSSNISDKTPLPTNKIYVDWDGPDDPENPYNWPLFQKTIFILEIAFLTTSVYMGSAIYTPGIQELMEEYEISQTLAMLPLTMFVIGYGIAPMVLSPMSENAYFGRTSIYVITLFIFFILQIPTALAKNIASLSVLRFLGGVFASPALATGGASICDVLSVPYAPLGLAAWGIGAVCGPSIGPLIGSVLTVKGGWRWTFWFMAILSGCTFLVLSWFLPETFADTLLLRRAKRLRKVTGNLNYTTEPEQKNKNRNFNELAIETLWRPIEISIVEPVVFLINMYIAMVYSIIYLWFEAFPIVFLGTYNFTLVELGVSFCTIIVGVLLAFFFYLIYMDKKFTVKILAGENVPPEQVIPLAIFGGAIIPIGLFIFGWTATEDLHWIGPIMGAGVFTFGAFFIFQSLFNYLGASFRRYLASVYAGNDLFRSCIAGVFPLFGHALFNNLRTDRFPVGWGSSVLGFITVAMVLIPVLFYMNGPKLRARSKYAN</sequence>
<feature type="domain" description="Major facilitator superfamily (MFS) profile" evidence="6">
    <location>
        <begin position="93"/>
        <end position="533"/>
    </location>
</feature>
<evidence type="ECO:0000256" key="5">
    <source>
        <dbReference type="SAM" id="Phobius"/>
    </source>
</evidence>
<dbReference type="PANTHER" id="PTHR23502:SF23">
    <property type="entry name" value="FLUCONAZOLE RESISTANCE PROTEIN 1"/>
    <property type="match status" value="1"/>
</dbReference>
<dbReference type="Gene3D" id="1.20.1250.20">
    <property type="entry name" value="MFS general substrate transporter like domains"/>
    <property type="match status" value="1"/>
</dbReference>
<feature type="transmembrane region" description="Helical" evidence="5">
    <location>
        <begin position="367"/>
        <end position="387"/>
    </location>
</feature>
<dbReference type="PROSITE" id="PS50850">
    <property type="entry name" value="MFS"/>
    <property type="match status" value="1"/>
</dbReference>
<evidence type="ECO:0000259" key="6">
    <source>
        <dbReference type="PROSITE" id="PS50850"/>
    </source>
</evidence>
<feature type="transmembrane region" description="Helical" evidence="5">
    <location>
        <begin position="329"/>
        <end position="347"/>
    </location>
</feature>
<dbReference type="InterPro" id="IPR011701">
    <property type="entry name" value="MFS"/>
</dbReference>
<keyword evidence="4 5" id="KW-0472">Membrane</keyword>
<keyword evidence="2 5" id="KW-0812">Transmembrane</keyword>
<keyword evidence="3 5" id="KW-1133">Transmembrane helix</keyword>
<dbReference type="OrthoDB" id="3357846at2759"/>
<dbReference type="InterPro" id="IPR020846">
    <property type="entry name" value="MFS_dom"/>
</dbReference>
<dbReference type="AlphaFoldDB" id="A0A1E4SEM0"/>
<proteinExistence type="predicted"/>
<evidence type="ECO:0000313" key="7">
    <source>
        <dbReference type="EMBL" id="ODV77957.1"/>
    </source>
</evidence>
<feature type="transmembrane region" description="Helical" evidence="5">
    <location>
        <begin position="94"/>
        <end position="114"/>
    </location>
</feature>
<feature type="transmembrane region" description="Helical" evidence="5">
    <location>
        <begin position="220"/>
        <end position="239"/>
    </location>
</feature>
<accession>A0A1E4SEM0</accession>
<dbReference type="STRING" id="984487.A0A1E4SEM0"/>
<feature type="transmembrane region" description="Helical" evidence="5">
    <location>
        <begin position="506"/>
        <end position="527"/>
    </location>
</feature>
<dbReference type="CDD" id="cd17323">
    <property type="entry name" value="MFS_Tpo1_MDR_like"/>
    <property type="match status" value="1"/>
</dbReference>
<dbReference type="GO" id="GO:0005886">
    <property type="term" value="C:plasma membrane"/>
    <property type="evidence" value="ECO:0007669"/>
    <property type="project" value="TreeGrafter"/>
</dbReference>
<dbReference type="FunFam" id="1.20.1250.20:FF:000011">
    <property type="entry name" value="MFS multidrug transporter, putative"/>
    <property type="match status" value="1"/>
</dbReference>
<dbReference type="GO" id="GO:0015244">
    <property type="term" value="F:fluconazole transmembrane transporter activity"/>
    <property type="evidence" value="ECO:0007669"/>
    <property type="project" value="TreeGrafter"/>
</dbReference>
<feature type="transmembrane region" description="Helical" evidence="5">
    <location>
        <begin position="161"/>
        <end position="180"/>
    </location>
</feature>
<keyword evidence="8" id="KW-1185">Reference proteome</keyword>
<dbReference type="EMBL" id="KV453914">
    <property type="protein sequence ID" value="ODV77957.1"/>
    <property type="molecule type" value="Genomic_DNA"/>
</dbReference>